<accession>A0AAQ4E6X7</accession>
<reference evidence="1" key="3">
    <citation type="submission" date="2024-02" db="EMBL/GenBank/DDBJ databases">
        <authorList>
            <person name="Mcdaniel E.A."/>
            <person name="Celebi F.M."/>
            <person name="Reiter T."/>
            <person name="Weiss E.C."/>
            <person name="Chou S."/>
        </authorList>
    </citation>
    <scope>NUCLEOTIDE SEQUENCE</scope>
    <source>
        <strain evidence="1">F_SG_1</strain>
        <tissue evidence="1">Salivary glands</tissue>
    </source>
</reference>
<dbReference type="SUPFAM" id="SSF55486">
    <property type="entry name" value="Metalloproteases ('zincins'), catalytic domain"/>
    <property type="match status" value="1"/>
</dbReference>
<organism evidence="1 3">
    <name type="scientific">Amblyomma americanum</name>
    <name type="common">Lone star tick</name>
    <dbReference type="NCBI Taxonomy" id="6943"/>
    <lineage>
        <taxon>Eukaryota</taxon>
        <taxon>Metazoa</taxon>
        <taxon>Ecdysozoa</taxon>
        <taxon>Arthropoda</taxon>
        <taxon>Chelicerata</taxon>
        <taxon>Arachnida</taxon>
        <taxon>Acari</taxon>
        <taxon>Parasitiformes</taxon>
        <taxon>Ixodida</taxon>
        <taxon>Ixodoidea</taxon>
        <taxon>Ixodidae</taxon>
        <taxon>Amblyomminae</taxon>
        <taxon>Amblyomma</taxon>
    </lineage>
</organism>
<protein>
    <submittedName>
        <fullName evidence="1">Uncharacterized protein</fullName>
    </submittedName>
</protein>
<reference evidence="1 3" key="1">
    <citation type="journal article" date="2023" name="Arcadia Sci">
        <title>De novo assembly of a long-read Amblyomma americanum tick genome.</title>
        <authorList>
            <person name="Chou S."/>
            <person name="Poskanzer K.E."/>
            <person name="Rollins M."/>
            <person name="Thuy-Boun P.S."/>
        </authorList>
    </citation>
    <scope>NUCLEOTIDE SEQUENCE [LARGE SCALE GENOMIC DNA]</scope>
    <source>
        <strain evidence="1">F_SG_1</strain>
        <tissue evidence="1">Salivary glands</tissue>
    </source>
</reference>
<evidence type="ECO:0000313" key="1">
    <source>
        <dbReference type="EMBL" id="KAK8770477.1"/>
    </source>
</evidence>
<evidence type="ECO:0000313" key="2">
    <source>
        <dbReference type="EMBL" id="KAK8786089.1"/>
    </source>
</evidence>
<comment type="caution">
    <text evidence="1">The sequence shown here is derived from an EMBL/GenBank/DDBJ whole genome shotgun (WGS) entry which is preliminary data.</text>
</comment>
<proteinExistence type="predicted"/>
<name>A0AAQ4E6X7_AMBAM</name>
<reference evidence="1" key="2">
    <citation type="submission" date="2023-03" db="EMBL/GenBank/DDBJ databases">
        <authorList>
            <person name="Thuy-Boun P."/>
        </authorList>
    </citation>
    <scope>NUCLEOTIDE SEQUENCE</scope>
    <source>
        <strain evidence="1">F_SG_1</strain>
        <tissue evidence="1">Salivary glands</tissue>
    </source>
</reference>
<sequence>MKRSTSGRAGSSSGGVLVSTMGLHIAAATVGAMSTFSSGAAVTADWLDVKRVWRLYQMSKAQFFYARYAYFLCSADEDSKHLVNEPLRLSPDFGLAFQCPLDAYALTTFACANGTQESVEI</sequence>
<evidence type="ECO:0000313" key="3">
    <source>
        <dbReference type="Proteomes" id="UP001321473"/>
    </source>
</evidence>
<gene>
    <name evidence="2" type="ORF">V5799_007546</name>
    <name evidence="1" type="ORF">V5799_013058</name>
</gene>
<dbReference type="EMBL" id="JARKHS020003031">
    <property type="protein sequence ID" value="KAK8786089.1"/>
    <property type="molecule type" value="Genomic_DNA"/>
</dbReference>
<dbReference type="Proteomes" id="UP001321473">
    <property type="component" value="Unassembled WGS sequence"/>
</dbReference>
<dbReference type="EMBL" id="JARKHS020021096">
    <property type="protein sequence ID" value="KAK8770477.1"/>
    <property type="molecule type" value="Genomic_DNA"/>
</dbReference>
<keyword evidence="3" id="KW-1185">Reference proteome</keyword>
<dbReference type="AlphaFoldDB" id="A0AAQ4E6X7"/>